<feature type="compositionally biased region" description="Low complexity" evidence="2">
    <location>
        <begin position="120"/>
        <end position="129"/>
    </location>
</feature>
<proteinExistence type="evidence at transcript level"/>
<dbReference type="PANTHER" id="PTHR14191:SF28">
    <property type="entry name" value="GH04176P-RELATED"/>
    <property type="match status" value="1"/>
</dbReference>
<feature type="compositionally biased region" description="Basic and acidic residues" evidence="2">
    <location>
        <begin position="90"/>
        <end position="105"/>
    </location>
</feature>
<dbReference type="CDD" id="cd06768">
    <property type="entry name" value="PDZ_NHERF-like"/>
    <property type="match status" value="1"/>
</dbReference>
<name>A0A0K8TQN0_TABBR</name>
<dbReference type="InterPro" id="IPR001478">
    <property type="entry name" value="PDZ"/>
</dbReference>
<evidence type="ECO:0000256" key="1">
    <source>
        <dbReference type="ARBA" id="ARBA00022737"/>
    </source>
</evidence>
<accession>A0A0K8TQN0</accession>
<dbReference type="PROSITE" id="PS50106">
    <property type="entry name" value="PDZ"/>
    <property type="match status" value="1"/>
</dbReference>
<dbReference type="EMBL" id="GDAI01001398">
    <property type="protein sequence ID" value="JAI16205.1"/>
    <property type="molecule type" value="mRNA"/>
</dbReference>
<dbReference type="SMART" id="SM00228">
    <property type="entry name" value="PDZ"/>
    <property type="match status" value="1"/>
</dbReference>
<feature type="compositionally biased region" description="Low complexity" evidence="2">
    <location>
        <begin position="138"/>
        <end position="147"/>
    </location>
</feature>
<dbReference type="InterPro" id="IPR051067">
    <property type="entry name" value="NHER"/>
</dbReference>
<dbReference type="Gene3D" id="2.30.42.10">
    <property type="match status" value="1"/>
</dbReference>
<evidence type="ECO:0000313" key="4">
    <source>
        <dbReference type="EMBL" id="JAI16205.1"/>
    </source>
</evidence>
<dbReference type="GO" id="GO:0072659">
    <property type="term" value="P:protein localization to plasma membrane"/>
    <property type="evidence" value="ECO:0007669"/>
    <property type="project" value="TreeGrafter"/>
</dbReference>
<feature type="region of interest" description="Disordered" evidence="2">
    <location>
        <begin position="88"/>
        <end position="172"/>
    </location>
</feature>
<feature type="compositionally biased region" description="Polar residues" evidence="2">
    <location>
        <begin position="217"/>
        <end position="226"/>
    </location>
</feature>
<dbReference type="PANTHER" id="PTHR14191">
    <property type="entry name" value="PDZ DOMAIN CONTAINING PROTEIN"/>
    <property type="match status" value="1"/>
</dbReference>
<sequence>QQQNQRLCHMAKRADFDGYGFNLHSEKGKVGQYIGKVDKNSPAEESGLRQGDRIIEVNGVNIGNESHKEVVKRIKAITNEVRLLVVDPESEQRNQKSDKQTDDTKSALSVPETETDKITTENNTVSSSESEYHDKSSNINNNNNDINANHHSESKPTTPINDKKESNSHVKQSNNIHYDETSDFAKPQTEVNSHHVKPSASPAPVVNSVDIPPPLTPNDSPITLGSGQPREENVPSLNLKMTAAEMRAKLLSRKKYDPKSESVDLRKKFEIIQKL</sequence>
<protein>
    <submittedName>
        <fullName evidence="4">Putative ezrin-radixin-moesin-binding phosphoprotein 50</fullName>
    </submittedName>
</protein>
<feature type="domain" description="PDZ" evidence="3">
    <location>
        <begin position="7"/>
        <end position="89"/>
    </location>
</feature>
<organism evidence="4">
    <name type="scientific">Tabanus bromius</name>
    <name type="common">Band-eyed brown horse fly</name>
    <dbReference type="NCBI Taxonomy" id="304241"/>
    <lineage>
        <taxon>Eukaryota</taxon>
        <taxon>Metazoa</taxon>
        <taxon>Ecdysozoa</taxon>
        <taxon>Arthropoda</taxon>
        <taxon>Hexapoda</taxon>
        <taxon>Insecta</taxon>
        <taxon>Pterygota</taxon>
        <taxon>Neoptera</taxon>
        <taxon>Endopterygota</taxon>
        <taxon>Diptera</taxon>
        <taxon>Brachycera</taxon>
        <taxon>Tabanomorpha</taxon>
        <taxon>Tabanoidea</taxon>
        <taxon>Tabanidae</taxon>
        <taxon>Tabanus</taxon>
    </lineage>
</organism>
<keyword evidence="1" id="KW-0677">Repeat</keyword>
<dbReference type="GO" id="GO:0016324">
    <property type="term" value="C:apical plasma membrane"/>
    <property type="evidence" value="ECO:0007669"/>
    <property type="project" value="TreeGrafter"/>
</dbReference>
<dbReference type="SUPFAM" id="SSF50156">
    <property type="entry name" value="PDZ domain-like"/>
    <property type="match status" value="1"/>
</dbReference>
<feature type="non-terminal residue" evidence="4">
    <location>
        <position position="1"/>
    </location>
</feature>
<reference evidence="4" key="1">
    <citation type="journal article" date="2015" name="Insect Biochem. Mol. Biol.">
        <title>An insight into the sialome of the horse fly, Tabanus bromius.</title>
        <authorList>
            <person name="Ribeiro J.M."/>
            <person name="Kazimirova M."/>
            <person name="Takac P."/>
            <person name="Andersen J.F."/>
            <person name="Francischetti I.M."/>
        </authorList>
    </citation>
    <scope>NUCLEOTIDE SEQUENCE</scope>
</reference>
<evidence type="ECO:0000259" key="3">
    <source>
        <dbReference type="PROSITE" id="PS50106"/>
    </source>
</evidence>
<dbReference type="InterPro" id="IPR036034">
    <property type="entry name" value="PDZ_sf"/>
</dbReference>
<evidence type="ECO:0000256" key="2">
    <source>
        <dbReference type="SAM" id="MobiDB-lite"/>
    </source>
</evidence>
<feature type="region of interest" description="Disordered" evidence="2">
    <location>
        <begin position="186"/>
        <end position="238"/>
    </location>
</feature>
<dbReference type="Pfam" id="PF00595">
    <property type="entry name" value="PDZ"/>
    <property type="match status" value="1"/>
</dbReference>
<dbReference type="AlphaFoldDB" id="A0A0K8TQN0"/>
<dbReference type="GO" id="GO:0043495">
    <property type="term" value="F:protein-membrane adaptor activity"/>
    <property type="evidence" value="ECO:0007669"/>
    <property type="project" value="TreeGrafter"/>
</dbReference>